<reference evidence="1" key="1">
    <citation type="journal article" date="2007" name="PLoS ONE">
        <title>The first genome sequence of an elite grapevine cultivar (Pinot noir Vitis vinifera L.): coping with a highly heterozygous genome.</title>
        <authorList>
            <person name="Velasco R."/>
            <person name="Zharkikh A."/>
            <person name="Troggio M."/>
            <person name="Cartwright D.A."/>
            <person name="Cestaro A."/>
            <person name="Pruss D."/>
            <person name="Pindo M."/>
            <person name="FitzGerald L.M."/>
            <person name="Vezzulli S."/>
            <person name="Reid J."/>
            <person name="Malacarne G."/>
            <person name="Iliev D."/>
            <person name="Coppola G."/>
            <person name="Wardell B."/>
            <person name="Micheletti D."/>
            <person name="Macalma T."/>
            <person name="Facci M."/>
            <person name="Mitchell J.T."/>
            <person name="Perazzolli M."/>
            <person name="Eldredge G."/>
            <person name="Gatto P."/>
            <person name="Oyzerski R."/>
            <person name="Moretto M."/>
            <person name="Gutin N."/>
            <person name="Stefanini M."/>
            <person name="Chen Y."/>
            <person name="Segala C."/>
            <person name="Davenport C."/>
            <person name="Dematte L."/>
            <person name="Mraz A."/>
            <person name="Battilana J."/>
            <person name="Stormo K."/>
            <person name="Costa F."/>
            <person name="Tao Q."/>
            <person name="Si-Ammour A."/>
            <person name="Harkins T."/>
            <person name="Lackey A."/>
            <person name="Perbost C."/>
            <person name="Taillon B."/>
            <person name="Stella A."/>
            <person name="Solovyev V."/>
            <person name="Fawcett J.A."/>
            <person name="Sterck L."/>
            <person name="Vandepoele K."/>
            <person name="Grando S.M."/>
            <person name="Toppo S."/>
            <person name="Moser C."/>
            <person name="Lanchbury J."/>
            <person name="Bogden R."/>
            <person name="Skolnick M."/>
            <person name="Sgaramella V."/>
            <person name="Bhatnagar S.K."/>
            <person name="Fontana P."/>
            <person name="Gutin A."/>
            <person name="Van de Peer Y."/>
            <person name="Salamini F."/>
            <person name="Viola R."/>
        </authorList>
    </citation>
    <scope>NUCLEOTIDE SEQUENCE</scope>
</reference>
<organism evidence="1">
    <name type="scientific">Vitis vinifera</name>
    <name type="common">Grape</name>
    <dbReference type="NCBI Taxonomy" id="29760"/>
    <lineage>
        <taxon>Eukaryota</taxon>
        <taxon>Viridiplantae</taxon>
        <taxon>Streptophyta</taxon>
        <taxon>Embryophyta</taxon>
        <taxon>Tracheophyta</taxon>
        <taxon>Spermatophyta</taxon>
        <taxon>Magnoliopsida</taxon>
        <taxon>eudicotyledons</taxon>
        <taxon>Gunneridae</taxon>
        <taxon>Pentapetalae</taxon>
        <taxon>rosids</taxon>
        <taxon>Vitales</taxon>
        <taxon>Vitaceae</taxon>
        <taxon>Viteae</taxon>
        <taxon>Vitis</taxon>
    </lineage>
</organism>
<protein>
    <submittedName>
        <fullName evidence="1">Uncharacterized protein</fullName>
    </submittedName>
</protein>
<evidence type="ECO:0000313" key="1">
    <source>
        <dbReference type="EMBL" id="CAN66474.1"/>
    </source>
</evidence>
<name>A5C886_VITVI</name>
<gene>
    <name evidence="1" type="ORF">VITISV_029960</name>
</gene>
<dbReference type="EMBL" id="AM485757">
    <property type="protein sequence ID" value="CAN66474.1"/>
    <property type="molecule type" value="Genomic_DNA"/>
</dbReference>
<dbReference type="AlphaFoldDB" id="A5C886"/>
<accession>A5C886</accession>
<proteinExistence type="predicted"/>
<sequence length="312" mass="35603">MSSLYLCRQPILFTVVAMVRCARFFLCCRRKSLFSLYGNKSSTTKNRTFSVTEPVLTGNTTSPREVVVASLNLDNRRPGFFRVDGKLAKLPGSIRILLTSNPHTLNVRIKTSSCDCNTRLTSTGGKLMTALGAARDARAWTVASYIVSLCSMVVRTYYFRCPTLISFSTKWLLCDELKKWHARADASFEDLQDGIYIGHEIPEVHDVVKRVAHSVVHRELGHYKPSGWFVVNDMRAEQCGEHVIQSLVDRVGQGSRHWCFRLLLIWWLRRRALKFFDMCGYPSRLVFGVPVRLTLRQTNATFYRVSFSLMLG</sequence>